<dbReference type="PATRIC" id="fig|1125712.3.peg.1464"/>
<dbReference type="Proteomes" id="UP000016638">
    <property type="component" value="Unassembled WGS sequence"/>
</dbReference>
<reference evidence="9 10" key="1">
    <citation type="submission" date="2013-08" db="EMBL/GenBank/DDBJ databases">
        <authorList>
            <person name="Durkin A.S."/>
            <person name="Haft D.R."/>
            <person name="McCorrison J."/>
            <person name="Torralba M."/>
            <person name="Gillis M."/>
            <person name="Haft D.H."/>
            <person name="Methe B."/>
            <person name="Sutton G."/>
            <person name="Nelson K.E."/>
        </authorList>
    </citation>
    <scope>NUCLEOTIDE SEQUENCE [LARGE SCALE GENOMIC DNA]</scope>
    <source>
        <strain evidence="9 10">F0195</strain>
    </source>
</reference>
<keyword evidence="5 7" id="KW-1133">Transmembrane helix</keyword>
<accession>U2TPC0</accession>
<feature type="transmembrane region" description="Helical" evidence="7">
    <location>
        <begin position="201"/>
        <end position="221"/>
    </location>
</feature>
<organism evidence="9 10">
    <name type="scientific">Olsenella profusa F0195</name>
    <dbReference type="NCBI Taxonomy" id="1125712"/>
    <lineage>
        <taxon>Bacteria</taxon>
        <taxon>Bacillati</taxon>
        <taxon>Actinomycetota</taxon>
        <taxon>Coriobacteriia</taxon>
        <taxon>Coriobacteriales</taxon>
        <taxon>Atopobiaceae</taxon>
        <taxon>Olsenella</taxon>
    </lineage>
</organism>
<evidence type="ECO:0000259" key="8">
    <source>
        <dbReference type="PROSITE" id="PS50928"/>
    </source>
</evidence>
<dbReference type="InterPro" id="IPR000515">
    <property type="entry name" value="MetI-like"/>
</dbReference>
<evidence type="ECO:0000313" key="10">
    <source>
        <dbReference type="Proteomes" id="UP000016638"/>
    </source>
</evidence>
<evidence type="ECO:0000256" key="2">
    <source>
        <dbReference type="ARBA" id="ARBA00022448"/>
    </source>
</evidence>
<evidence type="ECO:0000256" key="6">
    <source>
        <dbReference type="ARBA" id="ARBA00023136"/>
    </source>
</evidence>
<feature type="transmembrane region" description="Helical" evidence="7">
    <location>
        <begin position="21"/>
        <end position="42"/>
    </location>
</feature>
<dbReference type="STRING" id="1125712.HMPREF1316_2461"/>
<dbReference type="PROSITE" id="PS50928">
    <property type="entry name" value="ABC_TM1"/>
    <property type="match status" value="1"/>
</dbReference>
<sequence length="334" mass="37299">MSREELLDLENARKTPRERAVDHAVCLLPVLVGMGGILEYLYVPNRPGYRTTFVYVWFLGALVALSLAGALLTFCSGRTMRHIRHKAPFHVLIYLLFIGYDLLTDKSASLMMPFFPSVDQVLNAILSDGAYLFDCTWHSLILLFTGYAIGLVVGLATGIACGYSRRINYWISPFTRLLGAIPSTTWIPVVMVLAMSLFQGAVFIIALGVWFAITVSTITGIRTIDRSYYEAARILGASSRQLVTHVSIPSALPSIFQGMTQAMSSACTALIVAEMIGVQSGLGWYITWQKNWAEYDKMYGAIIVICLIFVAVNFLLERIRRRVLVWQEGMVEER</sequence>
<dbReference type="RefSeq" id="WP_021726338.1">
    <property type="nucleotide sequence ID" value="NZ_AWEZ01000048.1"/>
</dbReference>
<dbReference type="eggNOG" id="COG0600">
    <property type="taxonomic scope" value="Bacteria"/>
</dbReference>
<comment type="caution">
    <text evidence="9">The sequence shown here is derived from an EMBL/GenBank/DDBJ whole genome shotgun (WGS) entry which is preliminary data.</text>
</comment>
<dbReference type="Pfam" id="PF00528">
    <property type="entry name" value="BPD_transp_1"/>
    <property type="match status" value="1"/>
</dbReference>
<proteinExistence type="inferred from homology"/>
<dbReference type="PANTHER" id="PTHR30151:SF0">
    <property type="entry name" value="ABC TRANSPORTER PERMEASE PROTEIN MJ0413-RELATED"/>
    <property type="match status" value="1"/>
</dbReference>
<evidence type="ECO:0000256" key="3">
    <source>
        <dbReference type="ARBA" id="ARBA00022475"/>
    </source>
</evidence>
<feature type="transmembrane region" description="Helical" evidence="7">
    <location>
        <begin position="87"/>
        <end position="103"/>
    </location>
</feature>
<evidence type="ECO:0000256" key="1">
    <source>
        <dbReference type="ARBA" id="ARBA00004651"/>
    </source>
</evidence>
<feature type="transmembrane region" description="Helical" evidence="7">
    <location>
        <begin position="298"/>
        <end position="316"/>
    </location>
</feature>
<dbReference type="GO" id="GO:0055085">
    <property type="term" value="P:transmembrane transport"/>
    <property type="evidence" value="ECO:0007669"/>
    <property type="project" value="InterPro"/>
</dbReference>
<keyword evidence="10" id="KW-1185">Reference proteome</keyword>
<evidence type="ECO:0000256" key="7">
    <source>
        <dbReference type="RuleBase" id="RU363032"/>
    </source>
</evidence>
<keyword evidence="6 7" id="KW-0472">Membrane</keyword>
<keyword evidence="4 7" id="KW-0812">Transmembrane</keyword>
<name>U2TPC0_9ACTN</name>
<feature type="transmembrane region" description="Helical" evidence="7">
    <location>
        <begin position="266"/>
        <end position="286"/>
    </location>
</feature>
<gene>
    <name evidence="9" type="ORF">HMPREF1316_2461</name>
</gene>
<dbReference type="Gene3D" id="1.10.3720.10">
    <property type="entry name" value="MetI-like"/>
    <property type="match status" value="1"/>
</dbReference>
<evidence type="ECO:0000313" key="9">
    <source>
        <dbReference type="EMBL" id="ERL07983.1"/>
    </source>
</evidence>
<dbReference type="SUPFAM" id="SSF161098">
    <property type="entry name" value="MetI-like"/>
    <property type="match status" value="1"/>
</dbReference>
<dbReference type="EMBL" id="AWEZ01000048">
    <property type="protein sequence ID" value="ERL07983.1"/>
    <property type="molecule type" value="Genomic_DNA"/>
</dbReference>
<evidence type="ECO:0000256" key="5">
    <source>
        <dbReference type="ARBA" id="ARBA00022989"/>
    </source>
</evidence>
<feature type="transmembrane region" description="Helical" evidence="7">
    <location>
        <begin position="140"/>
        <end position="162"/>
    </location>
</feature>
<dbReference type="GO" id="GO:0005886">
    <property type="term" value="C:plasma membrane"/>
    <property type="evidence" value="ECO:0007669"/>
    <property type="project" value="UniProtKB-SubCell"/>
</dbReference>
<dbReference type="CDD" id="cd06261">
    <property type="entry name" value="TM_PBP2"/>
    <property type="match status" value="1"/>
</dbReference>
<keyword evidence="2 7" id="KW-0813">Transport</keyword>
<dbReference type="AlphaFoldDB" id="U2TPC0"/>
<dbReference type="InterPro" id="IPR035906">
    <property type="entry name" value="MetI-like_sf"/>
</dbReference>
<evidence type="ECO:0000256" key="4">
    <source>
        <dbReference type="ARBA" id="ARBA00022692"/>
    </source>
</evidence>
<feature type="domain" description="ABC transmembrane type-1" evidence="8">
    <location>
        <begin position="136"/>
        <end position="320"/>
    </location>
</feature>
<comment type="similarity">
    <text evidence="7">Belongs to the binding-protein-dependent transport system permease family.</text>
</comment>
<dbReference type="PANTHER" id="PTHR30151">
    <property type="entry name" value="ALKANE SULFONATE ABC TRANSPORTER-RELATED, MEMBRANE SUBUNIT"/>
    <property type="match status" value="1"/>
</dbReference>
<comment type="subcellular location">
    <subcellularLocation>
        <location evidence="1 7">Cell membrane</location>
        <topology evidence="1 7">Multi-pass membrane protein</topology>
    </subcellularLocation>
</comment>
<feature type="transmembrane region" description="Helical" evidence="7">
    <location>
        <begin position="54"/>
        <end position="75"/>
    </location>
</feature>
<keyword evidence="3" id="KW-1003">Cell membrane</keyword>
<protein>
    <submittedName>
        <fullName evidence="9">ABC transporter, permease protein</fullName>
    </submittedName>
</protein>
<feature type="transmembrane region" description="Helical" evidence="7">
    <location>
        <begin position="174"/>
        <end position="195"/>
    </location>
</feature>